<keyword evidence="3" id="KW-0223">Dioxygenase</keyword>
<evidence type="ECO:0000259" key="6">
    <source>
        <dbReference type="Pfam" id="PF13532"/>
    </source>
</evidence>
<keyword evidence="4" id="KW-0560">Oxidoreductase</keyword>
<feature type="domain" description="Alpha-ketoglutarate-dependent dioxygenase AlkB-like" evidence="6">
    <location>
        <begin position="34"/>
        <end position="116"/>
    </location>
</feature>
<keyword evidence="5" id="KW-0408">Iron</keyword>
<dbReference type="AlphaFoldDB" id="A0A540KC48"/>
<dbReference type="GO" id="GO:0035513">
    <property type="term" value="P:oxidative RNA demethylation"/>
    <property type="evidence" value="ECO:0007669"/>
    <property type="project" value="TreeGrafter"/>
</dbReference>
<comment type="similarity">
    <text evidence="1">Belongs to the alkB family.</text>
</comment>
<evidence type="ECO:0000256" key="2">
    <source>
        <dbReference type="ARBA" id="ARBA00022723"/>
    </source>
</evidence>
<dbReference type="SUPFAM" id="SSF51197">
    <property type="entry name" value="Clavaminate synthase-like"/>
    <property type="match status" value="1"/>
</dbReference>
<dbReference type="PANTHER" id="PTHR16557">
    <property type="entry name" value="ALKYLATED DNA REPAIR PROTEIN ALKB-RELATED"/>
    <property type="match status" value="1"/>
</dbReference>
<dbReference type="EMBL" id="VIEB01001488">
    <property type="protein sequence ID" value="TQD71795.1"/>
    <property type="molecule type" value="Genomic_DNA"/>
</dbReference>
<gene>
    <name evidence="7" type="ORF">C1H46_042663</name>
</gene>
<sequence>MPMANEGKVLAAEGSSDSECNSAVSKGGANCQGLGCKAIFLLGGKHRKDPPTAMFLRSGDVVLMARKRGNAFMACLGYSLTEKMLKLCLLKSSSLTRKMFCVLEYIPTSRININIRPVF</sequence>
<dbReference type="GO" id="GO:0035516">
    <property type="term" value="F:broad specificity oxidative DNA demethylase activity"/>
    <property type="evidence" value="ECO:0007669"/>
    <property type="project" value="TreeGrafter"/>
</dbReference>
<dbReference type="GO" id="GO:0008198">
    <property type="term" value="F:ferrous iron binding"/>
    <property type="evidence" value="ECO:0007669"/>
    <property type="project" value="TreeGrafter"/>
</dbReference>
<evidence type="ECO:0000256" key="4">
    <source>
        <dbReference type="ARBA" id="ARBA00023002"/>
    </source>
</evidence>
<keyword evidence="8" id="KW-1185">Reference proteome</keyword>
<dbReference type="Pfam" id="PF13532">
    <property type="entry name" value="2OG-FeII_Oxy_2"/>
    <property type="match status" value="1"/>
</dbReference>
<keyword evidence="2" id="KW-0479">Metal-binding</keyword>
<dbReference type="PANTHER" id="PTHR16557:SF11">
    <property type="entry name" value="ALPHA-KETOGLUTARATE-DEPENDENT DIOXYGENASE ALKB"/>
    <property type="match status" value="1"/>
</dbReference>
<name>A0A540KC48_MALBA</name>
<comment type="caution">
    <text evidence="7">The sequence shown here is derived from an EMBL/GenBank/DDBJ whole genome shotgun (WGS) entry which is preliminary data.</text>
</comment>
<dbReference type="STRING" id="106549.A0A540KC48"/>
<dbReference type="GO" id="GO:0035515">
    <property type="term" value="F:oxidative RNA demethylase activity"/>
    <property type="evidence" value="ECO:0007669"/>
    <property type="project" value="TreeGrafter"/>
</dbReference>
<organism evidence="7 8">
    <name type="scientific">Malus baccata</name>
    <name type="common">Siberian crab apple</name>
    <name type="synonym">Pyrus baccata</name>
    <dbReference type="NCBI Taxonomy" id="106549"/>
    <lineage>
        <taxon>Eukaryota</taxon>
        <taxon>Viridiplantae</taxon>
        <taxon>Streptophyta</taxon>
        <taxon>Embryophyta</taxon>
        <taxon>Tracheophyta</taxon>
        <taxon>Spermatophyta</taxon>
        <taxon>Magnoliopsida</taxon>
        <taxon>eudicotyledons</taxon>
        <taxon>Gunneridae</taxon>
        <taxon>Pentapetalae</taxon>
        <taxon>rosids</taxon>
        <taxon>fabids</taxon>
        <taxon>Rosales</taxon>
        <taxon>Rosaceae</taxon>
        <taxon>Amygdaloideae</taxon>
        <taxon>Maleae</taxon>
        <taxon>Malus</taxon>
    </lineage>
</organism>
<evidence type="ECO:0000313" key="8">
    <source>
        <dbReference type="Proteomes" id="UP000315295"/>
    </source>
</evidence>
<proteinExistence type="inferred from homology"/>
<dbReference type="InterPro" id="IPR004574">
    <property type="entry name" value="Alkb"/>
</dbReference>
<dbReference type="GO" id="GO:0005737">
    <property type="term" value="C:cytoplasm"/>
    <property type="evidence" value="ECO:0007669"/>
    <property type="project" value="TreeGrafter"/>
</dbReference>
<evidence type="ECO:0000256" key="3">
    <source>
        <dbReference type="ARBA" id="ARBA00022964"/>
    </source>
</evidence>
<dbReference type="Proteomes" id="UP000315295">
    <property type="component" value="Unassembled WGS sequence"/>
</dbReference>
<dbReference type="InterPro" id="IPR027450">
    <property type="entry name" value="AlkB-like"/>
</dbReference>
<evidence type="ECO:0000256" key="1">
    <source>
        <dbReference type="ARBA" id="ARBA00007879"/>
    </source>
</evidence>
<evidence type="ECO:0000313" key="7">
    <source>
        <dbReference type="EMBL" id="TQD71795.1"/>
    </source>
</evidence>
<dbReference type="InterPro" id="IPR037151">
    <property type="entry name" value="AlkB-like_sf"/>
</dbReference>
<dbReference type="Gene3D" id="2.60.120.590">
    <property type="entry name" value="Alpha-ketoglutarate-dependent dioxygenase AlkB-like"/>
    <property type="match status" value="1"/>
</dbReference>
<protein>
    <recommendedName>
        <fullName evidence="6">Alpha-ketoglutarate-dependent dioxygenase AlkB-like domain-containing protein</fullName>
    </recommendedName>
</protein>
<reference evidence="7 8" key="1">
    <citation type="journal article" date="2019" name="G3 (Bethesda)">
        <title>Sequencing of a Wild Apple (Malus baccata) Genome Unravels the Differences Between Cultivated and Wild Apple Species Regarding Disease Resistance and Cold Tolerance.</title>
        <authorList>
            <person name="Chen X."/>
        </authorList>
    </citation>
    <scope>NUCLEOTIDE SEQUENCE [LARGE SCALE GENOMIC DNA]</scope>
    <source>
        <strain evidence="8">cv. Shandingzi</strain>
        <tissue evidence="7">Leaves</tissue>
    </source>
</reference>
<accession>A0A540KC48</accession>
<evidence type="ECO:0000256" key="5">
    <source>
        <dbReference type="ARBA" id="ARBA00023004"/>
    </source>
</evidence>